<dbReference type="EMBL" id="JAYMYS010000005">
    <property type="protein sequence ID" value="KAK7393077.1"/>
    <property type="molecule type" value="Genomic_DNA"/>
</dbReference>
<feature type="compositionally biased region" description="Basic and acidic residues" evidence="1">
    <location>
        <begin position="402"/>
        <end position="411"/>
    </location>
</feature>
<gene>
    <name evidence="3" type="ORF">VNO78_21529</name>
</gene>
<keyword evidence="2" id="KW-1133">Transmembrane helix</keyword>
<feature type="compositionally biased region" description="Gly residues" evidence="1">
    <location>
        <begin position="424"/>
        <end position="433"/>
    </location>
</feature>
<evidence type="ECO:0000313" key="3">
    <source>
        <dbReference type="EMBL" id="KAK7393077.1"/>
    </source>
</evidence>
<comment type="caution">
    <text evidence="3">The sequence shown here is derived from an EMBL/GenBank/DDBJ whole genome shotgun (WGS) entry which is preliminary data.</text>
</comment>
<dbReference type="Proteomes" id="UP001386955">
    <property type="component" value="Unassembled WGS sequence"/>
</dbReference>
<evidence type="ECO:0000313" key="4">
    <source>
        <dbReference type="Proteomes" id="UP001386955"/>
    </source>
</evidence>
<evidence type="ECO:0000256" key="1">
    <source>
        <dbReference type="SAM" id="MobiDB-lite"/>
    </source>
</evidence>
<evidence type="ECO:0000256" key="2">
    <source>
        <dbReference type="SAM" id="Phobius"/>
    </source>
</evidence>
<feature type="compositionally biased region" description="Polar residues" evidence="1">
    <location>
        <begin position="387"/>
        <end position="399"/>
    </location>
</feature>
<accession>A0AAN9SBX4</accession>
<keyword evidence="2" id="KW-0472">Membrane</keyword>
<name>A0AAN9SBX4_PSOTE</name>
<feature type="transmembrane region" description="Helical" evidence="2">
    <location>
        <begin position="254"/>
        <end position="274"/>
    </location>
</feature>
<keyword evidence="4" id="KW-1185">Reference proteome</keyword>
<protein>
    <submittedName>
        <fullName evidence="3">Uncharacterized protein</fullName>
    </submittedName>
</protein>
<feature type="transmembrane region" description="Helical" evidence="2">
    <location>
        <begin position="280"/>
        <end position="305"/>
    </location>
</feature>
<dbReference type="InterPro" id="IPR040299">
    <property type="entry name" value="RF2K-like"/>
</dbReference>
<dbReference type="PANTHER" id="PTHR34938">
    <property type="entry name" value="PROTEIN FERTILITY RESTORER RF2, MITOCHONDRIAL"/>
    <property type="match status" value="1"/>
</dbReference>
<reference evidence="3 4" key="1">
    <citation type="submission" date="2024-01" db="EMBL/GenBank/DDBJ databases">
        <title>The genomes of 5 underutilized Papilionoideae crops provide insights into root nodulation and disease resistanc.</title>
        <authorList>
            <person name="Jiang F."/>
        </authorList>
    </citation>
    <scope>NUCLEOTIDE SEQUENCE [LARGE SCALE GENOMIC DNA]</scope>
    <source>
        <strain evidence="3">DUOXIRENSHENG_FW03</strain>
        <tissue evidence="3">Leaves</tissue>
    </source>
</reference>
<feature type="region of interest" description="Disordered" evidence="1">
    <location>
        <begin position="387"/>
        <end position="433"/>
    </location>
</feature>
<sequence length="463" mass="50829">MAFNKSKRYSVMFSVSNVVSGGTSQTQIEIRLGNGQSHNQVKEGIMVKSSRFYPIQLPYAYYGVAMNRSYKLGFLFRQQMNEQCSLGFRIPELKVSLTCFQALGQTPFCYKSQVLFHSSSKYTYPFLSKSFISSSSSEIPLDLTQQGVASDLTKATSFGEGSNACFTNFPPHHVAVKQDAGPSTLERLKRLLAWNATTLATVVVSVLPEHDQIAKHVREISEDETNYIWTGEVRCLLLTVCCCCVWISHSKCKCGLTIVVLVTADLDVLLFLLFSQQPELFWYFHCIVVVLCHYPVSTVVVMLAFGQKWTSMASCVGTSDLFLPASIEIQSQAHVKRTSPNIVGMKPLPYNIGKELKIATLQSPSSHIRHAAALNIKCAAASGATATQTVTRNARSMTITPDKVKSPKLDDNGPGLPPRDDDGNGGNGGGGGKFSGGLPLLGILGVLDVLKDIEKQWQRKQHR</sequence>
<dbReference type="PANTHER" id="PTHR34938:SF4">
    <property type="entry name" value="TRANSMEMBRANE PROTEIN"/>
    <property type="match status" value="1"/>
</dbReference>
<dbReference type="GO" id="GO:0009658">
    <property type="term" value="P:chloroplast organization"/>
    <property type="evidence" value="ECO:0007669"/>
    <property type="project" value="TreeGrafter"/>
</dbReference>
<dbReference type="GO" id="GO:0010027">
    <property type="term" value="P:thylakoid membrane organization"/>
    <property type="evidence" value="ECO:0007669"/>
    <property type="project" value="TreeGrafter"/>
</dbReference>
<keyword evidence="2" id="KW-0812">Transmembrane</keyword>
<dbReference type="GO" id="GO:0009507">
    <property type="term" value="C:chloroplast"/>
    <property type="evidence" value="ECO:0007669"/>
    <property type="project" value="TreeGrafter"/>
</dbReference>
<organism evidence="3 4">
    <name type="scientific">Psophocarpus tetragonolobus</name>
    <name type="common">Winged bean</name>
    <name type="synonym">Dolichos tetragonolobus</name>
    <dbReference type="NCBI Taxonomy" id="3891"/>
    <lineage>
        <taxon>Eukaryota</taxon>
        <taxon>Viridiplantae</taxon>
        <taxon>Streptophyta</taxon>
        <taxon>Embryophyta</taxon>
        <taxon>Tracheophyta</taxon>
        <taxon>Spermatophyta</taxon>
        <taxon>Magnoliopsida</taxon>
        <taxon>eudicotyledons</taxon>
        <taxon>Gunneridae</taxon>
        <taxon>Pentapetalae</taxon>
        <taxon>rosids</taxon>
        <taxon>fabids</taxon>
        <taxon>Fabales</taxon>
        <taxon>Fabaceae</taxon>
        <taxon>Papilionoideae</taxon>
        <taxon>50 kb inversion clade</taxon>
        <taxon>NPAAA clade</taxon>
        <taxon>indigoferoid/millettioid clade</taxon>
        <taxon>Phaseoleae</taxon>
        <taxon>Psophocarpus</taxon>
    </lineage>
</organism>
<proteinExistence type="predicted"/>
<dbReference type="AlphaFoldDB" id="A0AAN9SBX4"/>